<reference evidence="2 3" key="1">
    <citation type="submission" date="2023-04" db="EMBL/GenBank/DDBJ databases">
        <title>Marinoamorphus aggregata gen. nov., sp. Nov., isolate from tissue of brittle star Ophioplocus japonicus.</title>
        <authorList>
            <person name="Kawano K."/>
            <person name="Sawayama S."/>
            <person name="Nakagawa S."/>
        </authorList>
    </citation>
    <scope>NUCLEOTIDE SEQUENCE [LARGE SCALE GENOMIC DNA]</scope>
    <source>
        <strain evidence="2 3">NKW23</strain>
    </source>
</reference>
<feature type="region of interest" description="Disordered" evidence="1">
    <location>
        <begin position="112"/>
        <end position="137"/>
    </location>
</feature>
<evidence type="ECO:0000313" key="3">
    <source>
        <dbReference type="Proteomes" id="UP001239909"/>
    </source>
</evidence>
<protein>
    <submittedName>
        <fullName evidence="2">Uncharacterized protein</fullName>
    </submittedName>
</protein>
<feature type="region of interest" description="Disordered" evidence="1">
    <location>
        <begin position="1"/>
        <end position="28"/>
    </location>
</feature>
<keyword evidence="3" id="KW-1185">Reference proteome</keyword>
<comment type="caution">
    <text evidence="2">The sequence shown here is derived from an EMBL/GenBank/DDBJ whole genome shotgun (WGS) entry which is preliminary data.</text>
</comment>
<sequence length="173" mass="18247">MAAALADGQRRVRQGFAARPGGSGGRRGPAIAAMLRRHRYGSRPALRRAATLRLPGVPPCRRLTDPATPLCRKLSQAPSRITPRQPEQRGGELAATAAAALHRAAARRAVRAAPGSWHDRQHRPPGASPPARCRGGRHRASLAGIASIAAHTVAVPRLGRAAVRGNPRDRPTG</sequence>
<evidence type="ECO:0000256" key="1">
    <source>
        <dbReference type="SAM" id="MobiDB-lite"/>
    </source>
</evidence>
<name>A0ABQ6LKV3_9RHOB</name>
<dbReference type="Proteomes" id="UP001239909">
    <property type="component" value="Unassembled WGS sequence"/>
</dbReference>
<gene>
    <name evidence="2" type="ORF">LNKW23_20970</name>
</gene>
<evidence type="ECO:0000313" key="2">
    <source>
        <dbReference type="EMBL" id="GMG82884.1"/>
    </source>
</evidence>
<proteinExistence type="predicted"/>
<dbReference type="EMBL" id="BSYI01000014">
    <property type="protein sequence ID" value="GMG82884.1"/>
    <property type="molecule type" value="Genomic_DNA"/>
</dbReference>
<accession>A0ABQ6LKV3</accession>
<organism evidence="2 3">
    <name type="scientific">Paralimibaculum aggregatum</name>
    <dbReference type="NCBI Taxonomy" id="3036245"/>
    <lineage>
        <taxon>Bacteria</taxon>
        <taxon>Pseudomonadati</taxon>
        <taxon>Pseudomonadota</taxon>
        <taxon>Alphaproteobacteria</taxon>
        <taxon>Rhodobacterales</taxon>
        <taxon>Paracoccaceae</taxon>
        <taxon>Paralimibaculum</taxon>
    </lineage>
</organism>